<comment type="caution">
    <text evidence="3">The sequence shown here is derived from an EMBL/GenBank/DDBJ whole genome shotgun (WGS) entry which is preliminary data.</text>
</comment>
<feature type="domain" description="Solute-binding protein family 5" evidence="2">
    <location>
        <begin position="122"/>
        <end position="477"/>
    </location>
</feature>
<dbReference type="InterPro" id="IPR039424">
    <property type="entry name" value="SBP_5"/>
</dbReference>
<dbReference type="Gene3D" id="3.90.76.10">
    <property type="entry name" value="Dipeptide-binding Protein, Domain 1"/>
    <property type="match status" value="1"/>
</dbReference>
<feature type="region of interest" description="Disordered" evidence="1">
    <location>
        <begin position="46"/>
        <end position="79"/>
    </location>
</feature>
<dbReference type="PANTHER" id="PTHR30290">
    <property type="entry name" value="PERIPLASMIC BINDING COMPONENT OF ABC TRANSPORTER"/>
    <property type="match status" value="1"/>
</dbReference>
<dbReference type="Pfam" id="PF00496">
    <property type="entry name" value="SBP_bac_5"/>
    <property type="match status" value="1"/>
</dbReference>
<dbReference type="Gene3D" id="3.40.190.10">
    <property type="entry name" value="Periplasmic binding protein-like II"/>
    <property type="match status" value="1"/>
</dbReference>
<name>A0ABX9Y6I9_MICCH</name>
<reference evidence="3 4" key="1">
    <citation type="submission" date="2018-05" db="EMBL/GenBank/DDBJ databases">
        <title>Micromonospora from Atacama Desert.</title>
        <authorList>
            <person name="Carro L."/>
            <person name="Goodfellow M."/>
            <person name="Klenk H.-P."/>
        </authorList>
    </citation>
    <scope>NUCLEOTIDE SEQUENCE [LARGE SCALE GENOMIC DNA]</scope>
    <source>
        <strain evidence="3 4">LB41</strain>
    </source>
</reference>
<evidence type="ECO:0000313" key="4">
    <source>
        <dbReference type="Proteomes" id="UP000274694"/>
    </source>
</evidence>
<proteinExistence type="predicted"/>
<dbReference type="PIRSF" id="PIRSF002741">
    <property type="entry name" value="MppA"/>
    <property type="match status" value="1"/>
</dbReference>
<dbReference type="InterPro" id="IPR030678">
    <property type="entry name" value="Peptide/Ni-bd"/>
</dbReference>
<gene>
    <name evidence="3" type="ORF">DLJ60_09525</name>
</gene>
<evidence type="ECO:0000259" key="2">
    <source>
        <dbReference type="Pfam" id="PF00496"/>
    </source>
</evidence>
<accession>A0ABX9Y6I9</accession>
<dbReference type="SUPFAM" id="SSF53850">
    <property type="entry name" value="Periplasmic binding protein-like II"/>
    <property type="match status" value="1"/>
</dbReference>
<dbReference type="Gene3D" id="3.10.105.10">
    <property type="entry name" value="Dipeptide-binding Protein, Domain 3"/>
    <property type="match status" value="1"/>
</dbReference>
<organism evidence="3 4">
    <name type="scientific">Micromonospora chalcea</name>
    <dbReference type="NCBI Taxonomy" id="1874"/>
    <lineage>
        <taxon>Bacteria</taxon>
        <taxon>Bacillati</taxon>
        <taxon>Actinomycetota</taxon>
        <taxon>Actinomycetes</taxon>
        <taxon>Micromonosporales</taxon>
        <taxon>Micromonosporaceae</taxon>
        <taxon>Micromonospora</taxon>
    </lineage>
</organism>
<dbReference type="Proteomes" id="UP000274694">
    <property type="component" value="Unassembled WGS sequence"/>
</dbReference>
<sequence length="558" mass="61284">MGRHGSRPRDEALIVTLPRRLMRTRILMRALAVGVVTTLAAGCGGGEPPSGKSGGNASDGLTSNVKLEDETQAAGTPKSGGRLRIMIRLDANELDPHRMSETSAFVINEQIYESLVQSYRGEIKPAIAESWELSADGQTVTFKLRDNAYFHSGRKVTAADVKYSIERIKDPATRAPRARSYEGITSVEAPDERTVVMKLAKPNAAILTLLSTAASSIVDRTVVEKQGDLNGSVDGGSGPFKLAARTTGQAIKLDKHDKYWESGVPYLDGLDFTFNPDDNARAAAVRSGTVDFLWRPAPEFIDALKRDEKLKWYGGSGSLSLHLRLNTSKAPYDNVKVRQAIYLALDRQEILNVANSGFGTALNAGYLPPDRFGALKEPVYGKPDIEKAKALLAEAGYPNGFDAKLMVIATSAFQVRSAEVEQQQLAKIGIKVTLESVESTIADTKTKSGDFDMYQSGFGLTYDPDERFTASFLKGGGLNYGNWSDPEYEDLIVKARSELDKDKRAQLYQQAEKILAERGPVAMTFLNADFDVVQKDVMGYRGDPTPTYRFYRHLWLDR</sequence>
<protein>
    <recommendedName>
        <fullName evidence="2">Solute-binding protein family 5 domain-containing protein</fullName>
    </recommendedName>
</protein>
<evidence type="ECO:0000256" key="1">
    <source>
        <dbReference type="SAM" id="MobiDB-lite"/>
    </source>
</evidence>
<keyword evidence="4" id="KW-1185">Reference proteome</keyword>
<evidence type="ECO:0000313" key="3">
    <source>
        <dbReference type="EMBL" id="RQW94338.1"/>
    </source>
</evidence>
<dbReference type="EMBL" id="QGTA01000151">
    <property type="protein sequence ID" value="RQW94338.1"/>
    <property type="molecule type" value="Genomic_DNA"/>
</dbReference>
<dbReference type="InterPro" id="IPR000914">
    <property type="entry name" value="SBP_5_dom"/>
</dbReference>